<dbReference type="PROSITE" id="PS50109">
    <property type="entry name" value="HIS_KIN"/>
    <property type="match status" value="1"/>
</dbReference>
<dbReference type="InterPro" id="IPR005467">
    <property type="entry name" value="His_kinase_dom"/>
</dbReference>
<dbReference type="SUPFAM" id="SSF55781">
    <property type="entry name" value="GAF domain-like"/>
    <property type="match status" value="2"/>
</dbReference>
<evidence type="ECO:0000256" key="1">
    <source>
        <dbReference type="ARBA" id="ARBA00000085"/>
    </source>
</evidence>
<dbReference type="InterPro" id="IPR003594">
    <property type="entry name" value="HATPase_dom"/>
</dbReference>
<dbReference type="InterPro" id="IPR029016">
    <property type="entry name" value="GAF-like_dom_sf"/>
</dbReference>
<dbReference type="InterPro" id="IPR036890">
    <property type="entry name" value="HATPase_C_sf"/>
</dbReference>
<proteinExistence type="predicted"/>
<dbReference type="InterPro" id="IPR011712">
    <property type="entry name" value="Sig_transdc_His_kin_sub3_dim/P"/>
</dbReference>
<dbReference type="EC" id="2.7.13.3" evidence="2"/>
<dbReference type="Proteomes" id="UP001147700">
    <property type="component" value="Unassembled WGS sequence"/>
</dbReference>
<dbReference type="PANTHER" id="PTHR24421:SF10">
    <property type="entry name" value="NITRATE_NITRITE SENSOR PROTEIN NARQ"/>
    <property type="match status" value="1"/>
</dbReference>
<comment type="caution">
    <text evidence="10">The sequence shown here is derived from an EMBL/GenBank/DDBJ whole genome shotgun (WGS) entry which is preliminary data.</text>
</comment>
<dbReference type="GO" id="GO:0016301">
    <property type="term" value="F:kinase activity"/>
    <property type="evidence" value="ECO:0007669"/>
    <property type="project" value="UniProtKB-KW"/>
</dbReference>
<dbReference type="RefSeq" id="WP_202953178.1">
    <property type="nucleotide sequence ID" value="NZ_JAPCID010000002.1"/>
</dbReference>
<dbReference type="Gene3D" id="3.30.450.40">
    <property type="match status" value="2"/>
</dbReference>
<keyword evidence="5" id="KW-0547">Nucleotide-binding</keyword>
<evidence type="ECO:0000313" key="10">
    <source>
        <dbReference type="EMBL" id="MDA0136247.1"/>
    </source>
</evidence>
<dbReference type="CDD" id="cd16917">
    <property type="entry name" value="HATPase_UhpB-NarQ-NarX-like"/>
    <property type="match status" value="1"/>
</dbReference>
<evidence type="ECO:0000256" key="7">
    <source>
        <dbReference type="ARBA" id="ARBA00022840"/>
    </source>
</evidence>
<keyword evidence="8" id="KW-0902">Two-component regulatory system</keyword>
<evidence type="ECO:0000256" key="3">
    <source>
        <dbReference type="ARBA" id="ARBA00022553"/>
    </source>
</evidence>
<dbReference type="InterPro" id="IPR050482">
    <property type="entry name" value="Sensor_HK_TwoCompSys"/>
</dbReference>
<dbReference type="SUPFAM" id="SSF55874">
    <property type="entry name" value="ATPase domain of HSP90 chaperone/DNA topoisomerase II/histidine kinase"/>
    <property type="match status" value="1"/>
</dbReference>
<keyword evidence="7" id="KW-0067">ATP-binding</keyword>
<dbReference type="Pfam" id="PF01590">
    <property type="entry name" value="GAF"/>
    <property type="match status" value="1"/>
</dbReference>
<keyword evidence="3" id="KW-0597">Phosphoprotein</keyword>
<evidence type="ECO:0000256" key="4">
    <source>
        <dbReference type="ARBA" id="ARBA00022679"/>
    </source>
</evidence>
<dbReference type="Gene3D" id="1.20.5.1930">
    <property type="match status" value="1"/>
</dbReference>
<gene>
    <name evidence="10" type="ORF">OJ962_01960</name>
</gene>
<name>A0ABT4RCI4_9ACTN</name>
<keyword evidence="6 10" id="KW-0418">Kinase</keyword>
<dbReference type="Gene3D" id="3.30.565.10">
    <property type="entry name" value="Histidine kinase-like ATPase, C-terminal domain"/>
    <property type="match status" value="1"/>
</dbReference>
<evidence type="ECO:0000256" key="6">
    <source>
        <dbReference type="ARBA" id="ARBA00022777"/>
    </source>
</evidence>
<evidence type="ECO:0000313" key="11">
    <source>
        <dbReference type="Proteomes" id="UP001147700"/>
    </source>
</evidence>
<evidence type="ECO:0000256" key="8">
    <source>
        <dbReference type="ARBA" id="ARBA00023012"/>
    </source>
</evidence>
<comment type="catalytic activity">
    <reaction evidence="1">
        <text>ATP + protein L-histidine = ADP + protein N-phospho-L-histidine.</text>
        <dbReference type="EC" id="2.7.13.3"/>
    </reaction>
</comment>
<organism evidence="10 11">
    <name type="scientific">Solirubrobacter deserti</name>
    <dbReference type="NCBI Taxonomy" id="2282478"/>
    <lineage>
        <taxon>Bacteria</taxon>
        <taxon>Bacillati</taxon>
        <taxon>Actinomycetota</taxon>
        <taxon>Thermoleophilia</taxon>
        <taxon>Solirubrobacterales</taxon>
        <taxon>Solirubrobacteraceae</taxon>
        <taxon>Solirubrobacter</taxon>
    </lineage>
</organism>
<dbReference type="PANTHER" id="PTHR24421">
    <property type="entry name" value="NITRATE/NITRITE SENSOR PROTEIN NARX-RELATED"/>
    <property type="match status" value="1"/>
</dbReference>
<evidence type="ECO:0000256" key="5">
    <source>
        <dbReference type="ARBA" id="ARBA00022741"/>
    </source>
</evidence>
<evidence type="ECO:0000259" key="9">
    <source>
        <dbReference type="PROSITE" id="PS50109"/>
    </source>
</evidence>
<sequence length="492" mass="54297">MDVGRSLVTELDPEAVLQRLLEVARELTHARYAAIGLLDERRERLERFLTAGIDPDVHRAIGDLPRGRGVLGVLISDPRPLRLPDVGAHPQSYGFPLAHPEMTTFLGVPLIIDGQPWGNLYLTEKDAGEFTAEEDEETVVVLADWAAIAIRNARLYRTVRERRDELERTMRGLETTTEISRALGGMTDLDRVLELVVKRSRALLDARAAEIALGEHHVLAARAGEETDGRGDRIDAPMIFRHRTVGTLTVIDRLHGDRPFNEEDERLLQAFAASAATAVATAQNASEEALRRSIEASEAERTRWARELHDDTLQQLAGLRMLLSGARRRGDAARIGAAIEDALEQITTAIGDLRSLITELRPAALDELGIKPALESLAARFERQTDIEVDLDVTDTRLDPEIESTVYRLVQEALTNITKHARAQRVAVQVEARGGEIALVVRDDGTGFDPQQQSSGFGLIGMRERLALVDGALELQTSPGAGTELRARIPRR</sequence>
<dbReference type="Pfam" id="PF02518">
    <property type="entry name" value="HATPase_c"/>
    <property type="match status" value="1"/>
</dbReference>
<dbReference type="InterPro" id="IPR003018">
    <property type="entry name" value="GAF"/>
</dbReference>
<accession>A0ABT4RCI4</accession>
<feature type="domain" description="Histidine kinase" evidence="9">
    <location>
        <begin position="307"/>
        <end position="492"/>
    </location>
</feature>
<keyword evidence="4" id="KW-0808">Transferase</keyword>
<protein>
    <recommendedName>
        <fullName evidence="2">histidine kinase</fullName>
        <ecNumber evidence="2">2.7.13.3</ecNumber>
    </recommendedName>
</protein>
<dbReference type="SMART" id="SM00387">
    <property type="entry name" value="HATPase_c"/>
    <property type="match status" value="1"/>
</dbReference>
<evidence type="ECO:0000256" key="2">
    <source>
        <dbReference type="ARBA" id="ARBA00012438"/>
    </source>
</evidence>
<keyword evidence="11" id="KW-1185">Reference proteome</keyword>
<dbReference type="SMART" id="SM00065">
    <property type="entry name" value="GAF"/>
    <property type="match status" value="2"/>
</dbReference>
<dbReference type="EMBL" id="JAPCID010000002">
    <property type="protein sequence ID" value="MDA0136247.1"/>
    <property type="molecule type" value="Genomic_DNA"/>
</dbReference>
<reference evidence="10" key="1">
    <citation type="submission" date="2022-10" db="EMBL/GenBank/DDBJ databases">
        <title>The WGS of Solirubrobacter sp. CPCC 204708.</title>
        <authorList>
            <person name="Jiang Z."/>
        </authorList>
    </citation>
    <scope>NUCLEOTIDE SEQUENCE</scope>
    <source>
        <strain evidence="10">CPCC 204708</strain>
    </source>
</reference>
<dbReference type="Pfam" id="PF13185">
    <property type="entry name" value="GAF_2"/>
    <property type="match status" value="1"/>
</dbReference>
<dbReference type="Pfam" id="PF07730">
    <property type="entry name" value="HisKA_3"/>
    <property type="match status" value="1"/>
</dbReference>